<proteinExistence type="predicted"/>
<reference evidence="3 4" key="1">
    <citation type="submission" date="2019-04" db="EMBL/GenBank/DDBJ databases">
        <title>Friends and foes A comparative genomics study of 23 Aspergillus species from section Flavi.</title>
        <authorList>
            <consortium name="DOE Joint Genome Institute"/>
            <person name="Kjaerbolling I."/>
            <person name="Vesth T."/>
            <person name="Frisvad J.C."/>
            <person name="Nybo J.L."/>
            <person name="Theobald S."/>
            <person name="Kildgaard S."/>
            <person name="Isbrandt T."/>
            <person name="Kuo A."/>
            <person name="Sato A."/>
            <person name="Lyhne E.K."/>
            <person name="Kogle M.E."/>
            <person name="Wiebenga A."/>
            <person name="Kun R.S."/>
            <person name="Lubbers R.J."/>
            <person name="Makela M.R."/>
            <person name="Barry K."/>
            <person name="Chovatia M."/>
            <person name="Clum A."/>
            <person name="Daum C."/>
            <person name="Haridas S."/>
            <person name="He G."/>
            <person name="LaButti K."/>
            <person name="Lipzen A."/>
            <person name="Mondo S."/>
            <person name="Riley R."/>
            <person name="Salamov A."/>
            <person name="Simmons B.A."/>
            <person name="Magnuson J.K."/>
            <person name="Henrissat B."/>
            <person name="Mortensen U.H."/>
            <person name="Larsen T.O."/>
            <person name="Devries R.P."/>
            <person name="Grigoriev I.V."/>
            <person name="Machida M."/>
            <person name="Baker S.E."/>
            <person name="Andersen M.R."/>
        </authorList>
    </citation>
    <scope>NUCLEOTIDE SEQUENCE [LARGE SCALE GENOMIC DNA]</scope>
    <source>
        <strain evidence="3 4">CBS 117626</strain>
    </source>
</reference>
<evidence type="ECO:0000256" key="2">
    <source>
        <dbReference type="SAM" id="Phobius"/>
    </source>
</evidence>
<keyword evidence="4" id="KW-1185">Reference proteome</keyword>
<keyword evidence="2" id="KW-0812">Transmembrane</keyword>
<evidence type="ECO:0000313" key="3">
    <source>
        <dbReference type="EMBL" id="KAE8162592.1"/>
    </source>
</evidence>
<keyword evidence="2" id="KW-0472">Membrane</keyword>
<feature type="transmembrane region" description="Helical" evidence="2">
    <location>
        <begin position="114"/>
        <end position="144"/>
    </location>
</feature>
<feature type="transmembrane region" description="Helical" evidence="2">
    <location>
        <begin position="150"/>
        <end position="171"/>
    </location>
</feature>
<sequence>MSYSSNRDSLHHTTHLIYPPPRESFPRSPSLVQSIPSKSLIQYTARLYVQTNTSSVTRPRALLPRSIGRPLIVPHSLKPTRARPKLSSLVTYTTRFYPPISLVSTVYSFARSHYLYCVIILHITFPAHRLLVPPFAVSFSFLFFPEMTSVFVLFLSSCLSVFPFLSFLSFIS</sequence>
<feature type="region of interest" description="Disordered" evidence="1">
    <location>
        <begin position="1"/>
        <end position="30"/>
    </location>
</feature>
<evidence type="ECO:0000256" key="1">
    <source>
        <dbReference type="SAM" id="MobiDB-lite"/>
    </source>
</evidence>
<gene>
    <name evidence="3" type="ORF">BDV40DRAFT_158655</name>
</gene>
<protein>
    <submittedName>
        <fullName evidence="3">Uncharacterized protein</fullName>
    </submittedName>
</protein>
<dbReference type="EMBL" id="ML738627">
    <property type="protein sequence ID" value="KAE8162592.1"/>
    <property type="molecule type" value="Genomic_DNA"/>
</dbReference>
<accession>A0A5N6UVA9</accession>
<organism evidence="3 4">
    <name type="scientific">Aspergillus tamarii</name>
    <dbReference type="NCBI Taxonomy" id="41984"/>
    <lineage>
        <taxon>Eukaryota</taxon>
        <taxon>Fungi</taxon>
        <taxon>Dikarya</taxon>
        <taxon>Ascomycota</taxon>
        <taxon>Pezizomycotina</taxon>
        <taxon>Eurotiomycetes</taxon>
        <taxon>Eurotiomycetidae</taxon>
        <taxon>Eurotiales</taxon>
        <taxon>Aspergillaceae</taxon>
        <taxon>Aspergillus</taxon>
        <taxon>Aspergillus subgen. Circumdati</taxon>
    </lineage>
</organism>
<keyword evidence="2" id="KW-1133">Transmembrane helix</keyword>
<name>A0A5N6UVA9_ASPTM</name>
<evidence type="ECO:0000313" key="4">
    <source>
        <dbReference type="Proteomes" id="UP000326950"/>
    </source>
</evidence>
<dbReference type="AlphaFoldDB" id="A0A5N6UVA9"/>
<dbReference type="Proteomes" id="UP000326950">
    <property type="component" value="Unassembled WGS sequence"/>
</dbReference>